<name>A0A377X8P7_KLEPN</name>
<proteinExistence type="predicted"/>
<reference evidence="1 2" key="1">
    <citation type="submission" date="2018-06" db="EMBL/GenBank/DDBJ databases">
        <authorList>
            <consortium name="Pathogen Informatics"/>
            <person name="Doyle S."/>
        </authorList>
    </citation>
    <scope>NUCLEOTIDE SEQUENCE [LARGE SCALE GENOMIC DNA]</scope>
    <source>
        <strain evidence="1 2">NCTC5047</strain>
    </source>
</reference>
<dbReference type="EMBL" id="UGLH01000002">
    <property type="protein sequence ID" value="STT72356.1"/>
    <property type="molecule type" value="Genomic_DNA"/>
</dbReference>
<dbReference type="Proteomes" id="UP000254340">
    <property type="component" value="Unassembled WGS sequence"/>
</dbReference>
<evidence type="ECO:0000313" key="2">
    <source>
        <dbReference type="Proteomes" id="UP000254340"/>
    </source>
</evidence>
<accession>A0A377X8P7</accession>
<dbReference type="AlphaFoldDB" id="A0A377X8P7"/>
<evidence type="ECO:0000313" key="1">
    <source>
        <dbReference type="EMBL" id="STT72356.1"/>
    </source>
</evidence>
<sequence length="97" mass="11418">MKKETPRRCSCINSICETFELNTLFVQFTNHINKLFYATTQAIELPDNQCVAFTEHFQCTGEPWTFNSYTADFIFIDFFRTRPWSEPQFVNQGSDLV</sequence>
<organism evidence="1 2">
    <name type="scientific">Klebsiella pneumoniae</name>
    <dbReference type="NCBI Taxonomy" id="573"/>
    <lineage>
        <taxon>Bacteria</taxon>
        <taxon>Pseudomonadati</taxon>
        <taxon>Pseudomonadota</taxon>
        <taxon>Gammaproteobacteria</taxon>
        <taxon>Enterobacterales</taxon>
        <taxon>Enterobacteriaceae</taxon>
        <taxon>Klebsiella/Raoultella group</taxon>
        <taxon>Klebsiella</taxon>
        <taxon>Klebsiella pneumoniae complex</taxon>
    </lineage>
</organism>
<gene>
    <name evidence="1" type="ORF">NCTC5047_00036</name>
</gene>
<protein>
    <submittedName>
        <fullName evidence="1">Uncharacterized protein</fullName>
    </submittedName>
</protein>